<proteinExistence type="predicted"/>
<dbReference type="EMBL" id="CP068985">
    <property type="protein sequence ID" value="QYC42841.1"/>
    <property type="molecule type" value="Genomic_DNA"/>
</dbReference>
<dbReference type="Proteomes" id="UP000824681">
    <property type="component" value="Chromosome"/>
</dbReference>
<dbReference type="SUPFAM" id="SSF56436">
    <property type="entry name" value="C-type lectin-like"/>
    <property type="match status" value="1"/>
</dbReference>
<dbReference type="InterPro" id="IPR016187">
    <property type="entry name" value="CTDL_fold"/>
</dbReference>
<reference evidence="2 3" key="1">
    <citation type="journal article" date="2021" name="ACS Chem. Biol.">
        <title>Genomic-Led Discovery of a Novel Glycopeptide Antibiotic by Nonomuraea coxensis DSM 45129.</title>
        <authorList>
            <person name="Yushchuk O."/>
            <person name="Vior N.M."/>
            <person name="Andreo-Vidal A."/>
            <person name="Berini F."/>
            <person name="Ruckert C."/>
            <person name="Busche T."/>
            <person name="Binda E."/>
            <person name="Kalinowski J."/>
            <person name="Truman A.W."/>
            <person name="Marinelli F."/>
        </authorList>
    </citation>
    <scope>NUCLEOTIDE SEQUENCE [LARGE SCALE GENOMIC DNA]</scope>
    <source>
        <strain evidence="2 3">DSM 45129</strain>
    </source>
</reference>
<keyword evidence="3" id="KW-1185">Reference proteome</keyword>
<organism evidence="2 3">
    <name type="scientific">Nonomuraea coxensis DSM 45129</name>
    <dbReference type="NCBI Taxonomy" id="1122611"/>
    <lineage>
        <taxon>Bacteria</taxon>
        <taxon>Bacillati</taxon>
        <taxon>Actinomycetota</taxon>
        <taxon>Actinomycetes</taxon>
        <taxon>Streptosporangiales</taxon>
        <taxon>Streptosporangiaceae</taxon>
        <taxon>Nonomuraea</taxon>
    </lineage>
</organism>
<name>A0ABX8U7E8_9ACTN</name>
<accession>A0ABX8U7E8</accession>
<evidence type="ECO:0000313" key="3">
    <source>
        <dbReference type="Proteomes" id="UP000824681"/>
    </source>
</evidence>
<feature type="region of interest" description="Disordered" evidence="1">
    <location>
        <begin position="1"/>
        <end position="20"/>
    </location>
</feature>
<feature type="compositionally biased region" description="Basic and acidic residues" evidence="1">
    <location>
        <begin position="1"/>
        <end position="13"/>
    </location>
</feature>
<dbReference type="Gene3D" id="3.90.1580.10">
    <property type="entry name" value="paralog of FGE (formylglycine-generating enzyme)"/>
    <property type="match status" value="1"/>
</dbReference>
<dbReference type="RefSeq" id="WP_157383500.1">
    <property type="nucleotide sequence ID" value="NZ_CP068985.1"/>
</dbReference>
<evidence type="ECO:0008006" key="4">
    <source>
        <dbReference type="Google" id="ProtNLM"/>
    </source>
</evidence>
<sequence length="264" mass="28881">MGAGPDPRHERGKPPRPGLATTASAVDFLVTLMPVTARAAAWRRPVRLDGAADLPALVTCDMVLHRRDEASRTVGEADGLFQTRTDKPVTRFYPYVFDLSGSSVPLAAVVADLIGRCQAKAPCDGWAWAVPTAAEWLALAGCQEGTDHPWGAEPIGPHHANLRTGGPARLEPVGIRPAGRSVTDTWDCLGNVHELVAWDDDGYRLAGGCMRNAPSQVDARRFRPLLDRKPRRRNVGLRLIRYRVKDAERRTAVLRAYRSSRPSV</sequence>
<gene>
    <name evidence="2" type="ORF">Nocox_26200</name>
</gene>
<evidence type="ECO:0000313" key="2">
    <source>
        <dbReference type="EMBL" id="QYC42841.1"/>
    </source>
</evidence>
<evidence type="ECO:0000256" key="1">
    <source>
        <dbReference type="SAM" id="MobiDB-lite"/>
    </source>
</evidence>
<protein>
    <recommendedName>
        <fullName evidence="4">Sulfatase-modifying factor enzyme domain-containing protein</fullName>
    </recommendedName>
</protein>
<dbReference type="InterPro" id="IPR042095">
    <property type="entry name" value="SUMF_sf"/>
</dbReference>